<protein>
    <submittedName>
        <fullName evidence="2">Agamous-like MADS-box protein</fullName>
    </submittedName>
</protein>
<dbReference type="GO" id="GO:0003700">
    <property type="term" value="F:DNA-binding transcription factor activity"/>
    <property type="evidence" value="ECO:0007669"/>
    <property type="project" value="InterPro"/>
</dbReference>
<dbReference type="Pfam" id="PF01486">
    <property type="entry name" value="K-box"/>
    <property type="match status" value="1"/>
</dbReference>
<accession>A0AAE1Y5Y8</accession>
<reference evidence="2" key="2">
    <citation type="journal article" date="2024" name="Plant">
        <title>Genomic evolution and insights into agronomic trait innovations of Sesamum species.</title>
        <authorList>
            <person name="Miao H."/>
            <person name="Wang L."/>
            <person name="Qu L."/>
            <person name="Liu H."/>
            <person name="Sun Y."/>
            <person name="Le M."/>
            <person name="Wang Q."/>
            <person name="Wei S."/>
            <person name="Zheng Y."/>
            <person name="Lin W."/>
            <person name="Duan Y."/>
            <person name="Cao H."/>
            <person name="Xiong S."/>
            <person name="Wang X."/>
            <person name="Wei L."/>
            <person name="Li C."/>
            <person name="Ma Q."/>
            <person name="Ju M."/>
            <person name="Zhao R."/>
            <person name="Li G."/>
            <person name="Mu C."/>
            <person name="Tian Q."/>
            <person name="Mei H."/>
            <person name="Zhang T."/>
            <person name="Gao T."/>
            <person name="Zhang H."/>
        </authorList>
    </citation>
    <scope>NUCLEOTIDE SEQUENCE</scope>
    <source>
        <strain evidence="2">3651</strain>
    </source>
</reference>
<gene>
    <name evidence="2" type="ORF">Salat_1978600</name>
</gene>
<evidence type="ECO:0000313" key="3">
    <source>
        <dbReference type="Proteomes" id="UP001293254"/>
    </source>
</evidence>
<dbReference type="EMBL" id="JACGWO010000007">
    <property type="protein sequence ID" value="KAK4423957.1"/>
    <property type="molecule type" value="Genomic_DNA"/>
</dbReference>
<name>A0AAE1Y5Y8_9LAMI</name>
<feature type="domain" description="K-box" evidence="1">
    <location>
        <begin position="54"/>
        <end position="144"/>
    </location>
</feature>
<dbReference type="GO" id="GO:0005634">
    <property type="term" value="C:nucleus"/>
    <property type="evidence" value="ECO:0007669"/>
    <property type="project" value="InterPro"/>
</dbReference>
<reference evidence="2" key="1">
    <citation type="submission" date="2020-06" db="EMBL/GenBank/DDBJ databases">
        <authorList>
            <person name="Li T."/>
            <person name="Hu X."/>
            <person name="Zhang T."/>
            <person name="Song X."/>
            <person name="Zhang H."/>
            <person name="Dai N."/>
            <person name="Sheng W."/>
            <person name="Hou X."/>
            <person name="Wei L."/>
        </authorList>
    </citation>
    <scope>NUCLEOTIDE SEQUENCE</scope>
    <source>
        <strain evidence="2">3651</strain>
        <tissue evidence="2">Leaf</tissue>
    </source>
</reference>
<sequence>MTHTVGCCCCCAAVLLARRCRSPPLAGRRFLTEILQRYHRHIETESSPSTAVCDSLVECSKHSRSITCELLQIVERDLKEPSVDQLSVTDLLHLENELQTALRHTRTAKTHLLLDSISSLQEKEKMLVEEKEVLEGKIAGSKTSGRTKKIRLDLNLIPDAQTRRSLLGMGTRDRPLLHKYLSKAQGAWAPRAFFLPRPRYLRCRHSLLGSLVCSNLVILSPDLSGYGLVTFFVLLVRSSLVILPPDPRRHGLVVFSSYSSYARASSPYLLILPARQLLFLWPWPLVRL</sequence>
<dbReference type="Proteomes" id="UP001293254">
    <property type="component" value="Unassembled WGS sequence"/>
</dbReference>
<dbReference type="InterPro" id="IPR002487">
    <property type="entry name" value="TF_Kbox"/>
</dbReference>
<evidence type="ECO:0000313" key="2">
    <source>
        <dbReference type="EMBL" id="KAK4423957.1"/>
    </source>
</evidence>
<dbReference type="AlphaFoldDB" id="A0AAE1Y5Y8"/>
<dbReference type="PROSITE" id="PS51297">
    <property type="entry name" value="K_BOX"/>
    <property type="match status" value="1"/>
</dbReference>
<keyword evidence="3" id="KW-1185">Reference proteome</keyword>
<comment type="caution">
    <text evidence="2">The sequence shown here is derived from an EMBL/GenBank/DDBJ whole genome shotgun (WGS) entry which is preliminary data.</text>
</comment>
<organism evidence="2 3">
    <name type="scientific">Sesamum alatum</name>
    <dbReference type="NCBI Taxonomy" id="300844"/>
    <lineage>
        <taxon>Eukaryota</taxon>
        <taxon>Viridiplantae</taxon>
        <taxon>Streptophyta</taxon>
        <taxon>Embryophyta</taxon>
        <taxon>Tracheophyta</taxon>
        <taxon>Spermatophyta</taxon>
        <taxon>Magnoliopsida</taxon>
        <taxon>eudicotyledons</taxon>
        <taxon>Gunneridae</taxon>
        <taxon>Pentapetalae</taxon>
        <taxon>asterids</taxon>
        <taxon>lamiids</taxon>
        <taxon>Lamiales</taxon>
        <taxon>Pedaliaceae</taxon>
        <taxon>Sesamum</taxon>
    </lineage>
</organism>
<proteinExistence type="predicted"/>
<evidence type="ECO:0000259" key="1">
    <source>
        <dbReference type="PROSITE" id="PS51297"/>
    </source>
</evidence>